<dbReference type="CDD" id="cd16332">
    <property type="entry name" value="Prp-like"/>
    <property type="match status" value="1"/>
</dbReference>
<keyword evidence="4" id="KW-0788">Thiol protease</keyword>
<dbReference type="STRING" id="407036.SAMN05216243_3023"/>
<dbReference type="PANTHER" id="PTHR39178">
    <property type="entry name" value="HYPOTHETICAL RIBOSOME-ASSOCIATED PROTEIN"/>
    <property type="match status" value="1"/>
</dbReference>
<dbReference type="GO" id="GO:0006508">
    <property type="term" value="P:proteolysis"/>
    <property type="evidence" value="ECO:0007669"/>
    <property type="project" value="UniProtKB-KW"/>
</dbReference>
<proteinExistence type="inferred from homology"/>
<dbReference type="OrthoDB" id="48998at2"/>
<evidence type="ECO:0000256" key="1">
    <source>
        <dbReference type="ARBA" id="ARBA00022517"/>
    </source>
</evidence>
<dbReference type="Proteomes" id="UP000198694">
    <property type="component" value="Unassembled WGS sequence"/>
</dbReference>
<dbReference type="GO" id="GO:0042254">
    <property type="term" value="P:ribosome biogenesis"/>
    <property type="evidence" value="ECO:0007669"/>
    <property type="project" value="UniProtKB-KW"/>
</dbReference>
<evidence type="ECO:0000256" key="4">
    <source>
        <dbReference type="ARBA" id="ARBA00022807"/>
    </source>
</evidence>
<evidence type="ECO:0000313" key="8">
    <source>
        <dbReference type="Proteomes" id="UP000198694"/>
    </source>
</evidence>
<keyword evidence="1" id="KW-0690">Ribosome biogenesis</keyword>
<dbReference type="InterPro" id="IPR007422">
    <property type="entry name" value="Peptidase_Prp"/>
</dbReference>
<protein>
    <recommendedName>
        <fullName evidence="6">Ribosomal processing cysteine protease Prp</fullName>
    </recommendedName>
</protein>
<evidence type="ECO:0000313" key="7">
    <source>
        <dbReference type="EMBL" id="SDK40630.1"/>
    </source>
</evidence>
<dbReference type="RefSeq" id="WP_093215898.1">
    <property type="nucleotide sequence ID" value="NZ_FNFL01000006.1"/>
</dbReference>
<dbReference type="InterPro" id="IPR036764">
    <property type="entry name" value="Peptidase_Prp_sf"/>
</dbReference>
<dbReference type="Pfam" id="PF04327">
    <property type="entry name" value="Peptidase_Prp"/>
    <property type="match status" value="1"/>
</dbReference>
<name>A0A1G9BMY9_9BACI</name>
<evidence type="ECO:0000256" key="2">
    <source>
        <dbReference type="ARBA" id="ARBA00022670"/>
    </source>
</evidence>
<dbReference type="Gene3D" id="3.30.70.1490">
    <property type="entry name" value="Cysteine protease Prp"/>
    <property type="match status" value="1"/>
</dbReference>
<keyword evidence="2" id="KW-0645">Protease</keyword>
<dbReference type="NCBIfam" id="NF011126">
    <property type="entry name" value="PRK14553.1-6"/>
    <property type="match status" value="1"/>
</dbReference>
<keyword evidence="3" id="KW-0378">Hydrolase</keyword>
<dbReference type="SUPFAM" id="SSF118010">
    <property type="entry name" value="TM1457-like"/>
    <property type="match status" value="1"/>
</dbReference>
<reference evidence="7 8" key="1">
    <citation type="submission" date="2016-10" db="EMBL/GenBank/DDBJ databases">
        <authorList>
            <person name="de Groot N.N."/>
        </authorList>
    </citation>
    <scope>NUCLEOTIDE SEQUENCE [LARGE SCALE GENOMIC DNA]</scope>
    <source>
        <strain evidence="7 8">CGMCC 1.6502</strain>
    </source>
</reference>
<comment type="similarity">
    <text evidence="5">Belongs to the Prp family.</text>
</comment>
<dbReference type="AlphaFoldDB" id="A0A1G9BMY9"/>
<sequence>MIKVTVNRTQGNIDAFELRGHADSVSEGYDLVCAGVSAVSFGSVNAVISLCEMEPIIEQAGEEGGYLRMELPEDLTDEKKAKAHLLLEGMMVSLETIARDYGKYITISEK</sequence>
<dbReference type="GO" id="GO:0008234">
    <property type="term" value="F:cysteine-type peptidase activity"/>
    <property type="evidence" value="ECO:0007669"/>
    <property type="project" value="UniProtKB-KW"/>
</dbReference>
<gene>
    <name evidence="7" type="ORF">SAMN05216243_3023</name>
</gene>
<evidence type="ECO:0000256" key="6">
    <source>
        <dbReference type="ARBA" id="ARBA00044538"/>
    </source>
</evidence>
<keyword evidence="8" id="KW-1185">Reference proteome</keyword>
<dbReference type="EMBL" id="FNFL01000006">
    <property type="protein sequence ID" value="SDK40630.1"/>
    <property type="molecule type" value="Genomic_DNA"/>
</dbReference>
<evidence type="ECO:0000256" key="5">
    <source>
        <dbReference type="ARBA" id="ARBA00044503"/>
    </source>
</evidence>
<organism evidence="7 8">
    <name type="scientific">Sediminibacillus albus</name>
    <dbReference type="NCBI Taxonomy" id="407036"/>
    <lineage>
        <taxon>Bacteria</taxon>
        <taxon>Bacillati</taxon>
        <taxon>Bacillota</taxon>
        <taxon>Bacilli</taxon>
        <taxon>Bacillales</taxon>
        <taxon>Bacillaceae</taxon>
        <taxon>Sediminibacillus</taxon>
    </lineage>
</organism>
<dbReference type="PANTHER" id="PTHR39178:SF1">
    <property type="entry name" value="RIBOSOMAL-PROCESSING CYSTEINE PROTEASE PRP"/>
    <property type="match status" value="1"/>
</dbReference>
<accession>A0A1G9BMY9</accession>
<evidence type="ECO:0000256" key="3">
    <source>
        <dbReference type="ARBA" id="ARBA00022801"/>
    </source>
</evidence>